<gene>
    <name evidence="1" type="ORF">M8C21_014835</name>
</gene>
<dbReference type="EMBL" id="JAMZMK010005705">
    <property type="protein sequence ID" value="KAI7752348.1"/>
    <property type="molecule type" value="Genomic_DNA"/>
</dbReference>
<dbReference type="Proteomes" id="UP001206925">
    <property type="component" value="Unassembled WGS sequence"/>
</dbReference>
<feature type="non-terminal residue" evidence="1">
    <location>
        <position position="1"/>
    </location>
</feature>
<evidence type="ECO:0000313" key="2">
    <source>
        <dbReference type="Proteomes" id="UP001206925"/>
    </source>
</evidence>
<evidence type="ECO:0000313" key="1">
    <source>
        <dbReference type="EMBL" id="KAI7752348.1"/>
    </source>
</evidence>
<protein>
    <submittedName>
        <fullName evidence="1">Uncharacterized protein</fullName>
    </submittedName>
</protein>
<organism evidence="1 2">
    <name type="scientific">Ambrosia artemisiifolia</name>
    <name type="common">Common ragweed</name>
    <dbReference type="NCBI Taxonomy" id="4212"/>
    <lineage>
        <taxon>Eukaryota</taxon>
        <taxon>Viridiplantae</taxon>
        <taxon>Streptophyta</taxon>
        <taxon>Embryophyta</taxon>
        <taxon>Tracheophyta</taxon>
        <taxon>Spermatophyta</taxon>
        <taxon>Magnoliopsida</taxon>
        <taxon>eudicotyledons</taxon>
        <taxon>Gunneridae</taxon>
        <taxon>Pentapetalae</taxon>
        <taxon>asterids</taxon>
        <taxon>campanulids</taxon>
        <taxon>Asterales</taxon>
        <taxon>Asteraceae</taxon>
        <taxon>Asteroideae</taxon>
        <taxon>Heliantheae alliance</taxon>
        <taxon>Heliantheae</taxon>
        <taxon>Ambrosia</taxon>
    </lineage>
</organism>
<dbReference type="AlphaFoldDB" id="A0AAD5D1K3"/>
<reference evidence="1" key="1">
    <citation type="submission" date="2022-06" db="EMBL/GenBank/DDBJ databases">
        <title>Uncovering the hologenomic basis of an extraordinary plant invasion.</title>
        <authorList>
            <person name="Bieker V.C."/>
            <person name="Martin M.D."/>
            <person name="Gilbert T."/>
            <person name="Hodgins K."/>
            <person name="Battlay P."/>
            <person name="Petersen B."/>
            <person name="Wilson J."/>
        </authorList>
    </citation>
    <scope>NUCLEOTIDE SEQUENCE</scope>
    <source>
        <strain evidence="1">AA19_3_7</strain>
        <tissue evidence="1">Leaf</tissue>
    </source>
</reference>
<comment type="caution">
    <text evidence="1">The sequence shown here is derived from an EMBL/GenBank/DDBJ whole genome shotgun (WGS) entry which is preliminary data.</text>
</comment>
<sequence>HDGLPTTRDRCWIDVGVTAEVNFNLLLRKGVLKEFGITIYHMRRCWSSVHRHPVAAKITGLCSFTFEELSKIEEPIKGLLFSLVDEILQTFKIISTLLKIDIL</sequence>
<keyword evidence="2" id="KW-1185">Reference proteome</keyword>
<name>A0AAD5D1K3_AMBAR</name>
<accession>A0AAD5D1K3</accession>
<proteinExistence type="predicted"/>